<dbReference type="EMBL" id="JAWQEG010007863">
    <property type="protein sequence ID" value="KAK3851516.1"/>
    <property type="molecule type" value="Genomic_DNA"/>
</dbReference>
<feature type="compositionally biased region" description="Gly residues" evidence="1">
    <location>
        <begin position="1"/>
        <end position="14"/>
    </location>
</feature>
<proteinExistence type="predicted"/>
<organism evidence="2 3">
    <name type="scientific">Petrolisthes cinctipes</name>
    <name type="common">Flat porcelain crab</name>
    <dbReference type="NCBI Taxonomy" id="88211"/>
    <lineage>
        <taxon>Eukaryota</taxon>
        <taxon>Metazoa</taxon>
        <taxon>Ecdysozoa</taxon>
        <taxon>Arthropoda</taxon>
        <taxon>Crustacea</taxon>
        <taxon>Multicrustacea</taxon>
        <taxon>Malacostraca</taxon>
        <taxon>Eumalacostraca</taxon>
        <taxon>Eucarida</taxon>
        <taxon>Decapoda</taxon>
        <taxon>Pleocyemata</taxon>
        <taxon>Anomura</taxon>
        <taxon>Galatheoidea</taxon>
        <taxon>Porcellanidae</taxon>
        <taxon>Petrolisthes</taxon>
    </lineage>
</organism>
<gene>
    <name evidence="2" type="ORF">Pcinc_041843</name>
</gene>
<evidence type="ECO:0000256" key="1">
    <source>
        <dbReference type="SAM" id="MobiDB-lite"/>
    </source>
</evidence>
<dbReference type="AlphaFoldDB" id="A0AAE1EJE6"/>
<dbReference type="Proteomes" id="UP001286313">
    <property type="component" value="Unassembled WGS sequence"/>
</dbReference>
<evidence type="ECO:0000313" key="2">
    <source>
        <dbReference type="EMBL" id="KAK3851516.1"/>
    </source>
</evidence>
<accession>A0AAE1EJE6</accession>
<keyword evidence="3" id="KW-1185">Reference proteome</keyword>
<protein>
    <submittedName>
        <fullName evidence="2">Uncharacterized protein</fullName>
    </submittedName>
</protein>
<reference evidence="2" key="1">
    <citation type="submission" date="2023-10" db="EMBL/GenBank/DDBJ databases">
        <title>Genome assemblies of two species of porcelain crab, Petrolisthes cinctipes and Petrolisthes manimaculis (Anomura: Porcellanidae).</title>
        <authorList>
            <person name="Angst P."/>
        </authorList>
    </citation>
    <scope>NUCLEOTIDE SEQUENCE</scope>
    <source>
        <strain evidence="2">PB745_01</strain>
        <tissue evidence="2">Gill</tissue>
    </source>
</reference>
<feature type="region of interest" description="Disordered" evidence="1">
    <location>
        <begin position="1"/>
        <end position="25"/>
    </location>
</feature>
<comment type="caution">
    <text evidence="2">The sequence shown here is derived from an EMBL/GenBank/DDBJ whole genome shotgun (WGS) entry which is preliminary data.</text>
</comment>
<sequence length="255" mass="27448">MPEGGGGGSSGGAGAASPSQPSTLPVTQLDKSLTVSVTPCMAHSSVNEHCTSLDSFFREGSLTTKRIRGAMNQHLIIMLVGGSCPRDAHLVFRTPRLASLSLSPPSCCWSLVPWRSCLTSHLTACLTTHAFLASYVILTLGTHMLHLTSHSHLTPHAIHLTPPVLLTPHAFRPANASLLPSYLCLTPLVLLTPHASRPTYTSRLPSYLHLTPPVLLKPHASRPTYTSRLPTYLHFTPPVLLKPHALLPPHQVALH</sequence>
<name>A0AAE1EJE6_PETCI</name>
<evidence type="ECO:0000313" key="3">
    <source>
        <dbReference type="Proteomes" id="UP001286313"/>
    </source>
</evidence>